<dbReference type="OMA" id="QNDEHEV"/>
<evidence type="ECO:0000256" key="3">
    <source>
        <dbReference type="SAM" id="Phobius"/>
    </source>
</evidence>
<feature type="compositionally biased region" description="Basic and acidic residues" evidence="2">
    <location>
        <begin position="486"/>
        <end position="504"/>
    </location>
</feature>
<proteinExistence type="predicted"/>
<keyword evidence="3" id="KW-1133">Transmembrane helix</keyword>
<protein>
    <submittedName>
        <fullName evidence="5">Protein hook homolog isoform X1</fullName>
    </submittedName>
</protein>
<reference evidence="5" key="1">
    <citation type="submission" date="2025-08" db="UniProtKB">
        <authorList>
            <consortium name="RefSeq"/>
        </authorList>
    </citation>
    <scope>IDENTIFICATION</scope>
</reference>
<evidence type="ECO:0000313" key="5">
    <source>
        <dbReference type="RefSeq" id="XP_055864554.1"/>
    </source>
</evidence>
<dbReference type="RefSeq" id="XP_055864554.1">
    <property type="nucleotide sequence ID" value="XM_056008579.1"/>
</dbReference>
<keyword evidence="3" id="KW-0472">Membrane</keyword>
<name>A0A9W2YPB7_BIOGL</name>
<organism evidence="4 5">
    <name type="scientific">Biomphalaria glabrata</name>
    <name type="common">Bloodfluke planorb</name>
    <name type="synonym">Freshwater snail</name>
    <dbReference type="NCBI Taxonomy" id="6526"/>
    <lineage>
        <taxon>Eukaryota</taxon>
        <taxon>Metazoa</taxon>
        <taxon>Spiralia</taxon>
        <taxon>Lophotrochozoa</taxon>
        <taxon>Mollusca</taxon>
        <taxon>Gastropoda</taxon>
        <taxon>Heterobranchia</taxon>
        <taxon>Euthyneura</taxon>
        <taxon>Panpulmonata</taxon>
        <taxon>Hygrophila</taxon>
        <taxon>Lymnaeoidea</taxon>
        <taxon>Planorbidae</taxon>
        <taxon>Biomphalaria</taxon>
    </lineage>
</organism>
<dbReference type="GeneID" id="106065921"/>
<keyword evidence="1" id="KW-0175">Coiled coil</keyword>
<feature type="compositionally biased region" description="Polar residues" evidence="2">
    <location>
        <begin position="433"/>
        <end position="449"/>
    </location>
</feature>
<evidence type="ECO:0000313" key="4">
    <source>
        <dbReference type="Proteomes" id="UP001165740"/>
    </source>
</evidence>
<accession>A0A9W2YPB7</accession>
<dbReference type="Proteomes" id="UP001165740">
    <property type="component" value="Chromosome 13"/>
</dbReference>
<evidence type="ECO:0000256" key="1">
    <source>
        <dbReference type="SAM" id="Coils"/>
    </source>
</evidence>
<feature type="compositionally biased region" description="Basic and acidic residues" evidence="2">
    <location>
        <begin position="392"/>
        <end position="404"/>
    </location>
</feature>
<dbReference type="AlphaFoldDB" id="A0A9W2YPB7"/>
<feature type="compositionally biased region" description="Basic and acidic residues" evidence="2">
    <location>
        <begin position="352"/>
        <end position="366"/>
    </location>
</feature>
<feature type="transmembrane region" description="Helical" evidence="3">
    <location>
        <begin position="12"/>
        <end position="28"/>
    </location>
</feature>
<sequence length="522" mass="59574">MHGRGGFPIKNVVFGVFIVLLIYMTYLYNGSQNRLREAEMTGARYKREADDRVTEIQDLVKAKDKAQENWQNEKFELNNRIKSINQQHSLLQGQYKEIEADLLKLKDDMTKMSQAHQDVLSQHSQEYQLLKQTKDNEISQLKDDLANLKRQKSDSDSQIQSLQESVIKTQNELESTKTEARNYFKQLKEQHEKDVSINSNLMKSLNMLQKEKADLEIELRFLKQNQNAPKVHLNLSNDVPTQQPAVQHQAQQVGSLFDDSHQNAQSNNNNNVEHMQMEKDNPFKQFENLSEKEKKVPTPLINILGREGGAGTDKPKVDVEEMNAQHQVIAPVQHQGLANDDEQARNGQNSKDTGKRPDINPNDEQKVQILEPVLNPEKDKLKYDPGLEGIDEDKKDNDKDVRMDEEGDEERAEHKNPLALGQIQGPQPGADNANDNRINGQQQAPLLNDNNERVDGKNGAGVDQYDTEFMKKKIENQYFGEEADEDAHGGDDQYRDAKQNRDADGLDQFAENDNAALERANE</sequence>
<keyword evidence="3" id="KW-0812">Transmembrane</keyword>
<feature type="compositionally biased region" description="Basic and acidic residues" evidence="2">
    <location>
        <begin position="376"/>
        <end position="385"/>
    </location>
</feature>
<gene>
    <name evidence="5" type="primary">LOC106065921</name>
</gene>
<keyword evidence="4" id="KW-1185">Reference proteome</keyword>
<feature type="coiled-coil region" evidence="1">
    <location>
        <begin position="67"/>
        <end position="225"/>
    </location>
</feature>
<feature type="region of interest" description="Disordered" evidence="2">
    <location>
        <begin position="334"/>
        <end position="506"/>
    </location>
</feature>
<evidence type="ECO:0000256" key="2">
    <source>
        <dbReference type="SAM" id="MobiDB-lite"/>
    </source>
</evidence>
<dbReference type="OrthoDB" id="6288648at2759"/>